<evidence type="ECO:0000313" key="2">
    <source>
        <dbReference type="Proteomes" id="UP001187192"/>
    </source>
</evidence>
<keyword evidence="2" id="KW-1185">Reference proteome</keyword>
<dbReference type="EMBL" id="BTGU01000139">
    <property type="protein sequence ID" value="GMN63002.1"/>
    <property type="molecule type" value="Genomic_DNA"/>
</dbReference>
<protein>
    <submittedName>
        <fullName evidence="1">Uncharacterized protein</fullName>
    </submittedName>
</protein>
<sequence length="212" mass="24657">MSLRHITVVAFCWSNKSPDLVKPVRFGPWFELDWAGHPNHSMAARHVVLAERKLTTYIYVVGERAMPGKSWVDFRALIIARYGPVQDEDADIPFRDPEIYHDMYLGRYLGYVADWRAYPNELMSHYCRRFQEIFVPTPMAGMIVENMIQDIMEAEFIAYMIQADELMDDIIKVPMDDTGILKPLIERGSFMFEDPFPAVPVRTRNFDELAIS</sequence>
<dbReference type="AlphaFoldDB" id="A0AA88DVR9"/>
<comment type="caution">
    <text evidence="1">The sequence shown here is derived from an EMBL/GenBank/DDBJ whole genome shotgun (WGS) entry which is preliminary data.</text>
</comment>
<dbReference type="Proteomes" id="UP001187192">
    <property type="component" value="Unassembled WGS sequence"/>
</dbReference>
<evidence type="ECO:0000313" key="1">
    <source>
        <dbReference type="EMBL" id="GMN63002.1"/>
    </source>
</evidence>
<organism evidence="1 2">
    <name type="scientific">Ficus carica</name>
    <name type="common">Common fig</name>
    <dbReference type="NCBI Taxonomy" id="3494"/>
    <lineage>
        <taxon>Eukaryota</taxon>
        <taxon>Viridiplantae</taxon>
        <taxon>Streptophyta</taxon>
        <taxon>Embryophyta</taxon>
        <taxon>Tracheophyta</taxon>
        <taxon>Spermatophyta</taxon>
        <taxon>Magnoliopsida</taxon>
        <taxon>eudicotyledons</taxon>
        <taxon>Gunneridae</taxon>
        <taxon>Pentapetalae</taxon>
        <taxon>rosids</taxon>
        <taxon>fabids</taxon>
        <taxon>Rosales</taxon>
        <taxon>Moraceae</taxon>
        <taxon>Ficeae</taxon>
        <taxon>Ficus</taxon>
    </lineage>
</organism>
<gene>
    <name evidence="1" type="ORF">TIFTF001_032071</name>
</gene>
<accession>A0AA88DVR9</accession>
<name>A0AA88DVR9_FICCA</name>
<proteinExistence type="predicted"/>
<reference evidence="1" key="1">
    <citation type="submission" date="2023-07" db="EMBL/GenBank/DDBJ databases">
        <title>draft genome sequence of fig (Ficus carica).</title>
        <authorList>
            <person name="Takahashi T."/>
            <person name="Nishimura K."/>
        </authorList>
    </citation>
    <scope>NUCLEOTIDE SEQUENCE</scope>
</reference>